<protein>
    <submittedName>
        <fullName evidence="1">Uncharacterized protein</fullName>
    </submittedName>
</protein>
<comment type="caution">
    <text evidence="1">The sequence shown here is derived from an EMBL/GenBank/DDBJ whole genome shotgun (WGS) entry which is preliminary data.</text>
</comment>
<name>A0ACC0JB69_CHOFU</name>
<gene>
    <name evidence="1" type="ORF">MSG28_008359</name>
</gene>
<keyword evidence="2" id="KW-1185">Reference proteome</keyword>
<evidence type="ECO:0000313" key="1">
    <source>
        <dbReference type="EMBL" id="KAI8421344.1"/>
    </source>
</evidence>
<reference evidence="1 2" key="1">
    <citation type="journal article" date="2022" name="Genome Biol. Evol.">
        <title>The Spruce Budworm Genome: Reconstructing the Evolutionary History of Antifreeze Proteins.</title>
        <authorList>
            <person name="Beliveau C."/>
            <person name="Gagne P."/>
            <person name="Picq S."/>
            <person name="Vernygora O."/>
            <person name="Keeling C.I."/>
            <person name="Pinkney K."/>
            <person name="Doucet D."/>
            <person name="Wen F."/>
            <person name="Johnston J.S."/>
            <person name="Maaroufi H."/>
            <person name="Boyle B."/>
            <person name="Laroche J."/>
            <person name="Dewar K."/>
            <person name="Juretic N."/>
            <person name="Blackburn G."/>
            <person name="Nisole A."/>
            <person name="Brunet B."/>
            <person name="Brandao M."/>
            <person name="Lumley L."/>
            <person name="Duan J."/>
            <person name="Quan G."/>
            <person name="Lucarotti C.J."/>
            <person name="Roe A.D."/>
            <person name="Sperling F.A.H."/>
            <person name="Levesque R.C."/>
            <person name="Cusson M."/>
        </authorList>
    </citation>
    <scope>NUCLEOTIDE SEQUENCE [LARGE SCALE GENOMIC DNA]</scope>
    <source>
        <strain evidence="1">Glfc:IPQL:Cfum</strain>
    </source>
</reference>
<proteinExistence type="predicted"/>
<sequence length="77" mass="8730">MAIQIITIFASSRSSQRAHFNEPLSTGSYYDQLVSLEGKVPPQEVQIPFKWKDAFDRGSIFGGRMSLSAYLFNFYST</sequence>
<evidence type="ECO:0000313" key="2">
    <source>
        <dbReference type="Proteomes" id="UP001064048"/>
    </source>
</evidence>
<dbReference type="Proteomes" id="UP001064048">
    <property type="component" value="Chromosome 13"/>
</dbReference>
<dbReference type="EMBL" id="CM046113">
    <property type="protein sequence ID" value="KAI8421344.1"/>
    <property type="molecule type" value="Genomic_DNA"/>
</dbReference>
<organism evidence="1 2">
    <name type="scientific">Choristoneura fumiferana</name>
    <name type="common">Spruce budworm moth</name>
    <name type="synonym">Archips fumiferana</name>
    <dbReference type="NCBI Taxonomy" id="7141"/>
    <lineage>
        <taxon>Eukaryota</taxon>
        <taxon>Metazoa</taxon>
        <taxon>Ecdysozoa</taxon>
        <taxon>Arthropoda</taxon>
        <taxon>Hexapoda</taxon>
        <taxon>Insecta</taxon>
        <taxon>Pterygota</taxon>
        <taxon>Neoptera</taxon>
        <taxon>Endopterygota</taxon>
        <taxon>Lepidoptera</taxon>
        <taxon>Glossata</taxon>
        <taxon>Ditrysia</taxon>
        <taxon>Tortricoidea</taxon>
        <taxon>Tortricidae</taxon>
        <taxon>Tortricinae</taxon>
        <taxon>Choristoneura</taxon>
    </lineage>
</organism>
<accession>A0ACC0JB69</accession>